<comment type="similarity">
    <text evidence="1">Belongs to the universal stress protein A family.</text>
</comment>
<evidence type="ECO:0000256" key="1">
    <source>
        <dbReference type="ARBA" id="ARBA00008791"/>
    </source>
</evidence>
<dbReference type="InterPro" id="IPR006015">
    <property type="entry name" value="Universal_stress_UspA"/>
</dbReference>
<protein>
    <submittedName>
        <fullName evidence="3">Universal stress protein</fullName>
    </submittedName>
</protein>
<dbReference type="CDD" id="cd23659">
    <property type="entry name" value="USP_At3g01520-like"/>
    <property type="match status" value="1"/>
</dbReference>
<dbReference type="Pfam" id="PF00582">
    <property type="entry name" value="Usp"/>
    <property type="match status" value="1"/>
</dbReference>
<name>A0ABV6A3A5_9PSEU</name>
<organism evidence="3 4">
    <name type="scientific">Allokutzneria oryzae</name>
    <dbReference type="NCBI Taxonomy" id="1378989"/>
    <lineage>
        <taxon>Bacteria</taxon>
        <taxon>Bacillati</taxon>
        <taxon>Actinomycetota</taxon>
        <taxon>Actinomycetes</taxon>
        <taxon>Pseudonocardiales</taxon>
        <taxon>Pseudonocardiaceae</taxon>
        <taxon>Allokutzneria</taxon>
    </lineage>
</organism>
<accession>A0ABV6A3A5</accession>
<comment type="caution">
    <text evidence="3">The sequence shown here is derived from an EMBL/GenBank/DDBJ whole genome shotgun (WGS) entry which is preliminary data.</text>
</comment>
<dbReference type="RefSeq" id="WP_377858139.1">
    <property type="nucleotide sequence ID" value="NZ_JBHLZU010000023.1"/>
</dbReference>
<evidence type="ECO:0000313" key="4">
    <source>
        <dbReference type="Proteomes" id="UP001589693"/>
    </source>
</evidence>
<dbReference type="PANTHER" id="PTHR46553:SF3">
    <property type="entry name" value="ADENINE NUCLEOTIDE ALPHA HYDROLASES-LIKE SUPERFAMILY PROTEIN"/>
    <property type="match status" value="1"/>
</dbReference>
<dbReference type="InterPro" id="IPR006016">
    <property type="entry name" value="UspA"/>
</dbReference>
<keyword evidence="4" id="KW-1185">Reference proteome</keyword>
<evidence type="ECO:0000259" key="2">
    <source>
        <dbReference type="Pfam" id="PF00582"/>
    </source>
</evidence>
<reference evidence="3 4" key="1">
    <citation type="submission" date="2024-09" db="EMBL/GenBank/DDBJ databases">
        <authorList>
            <person name="Sun Q."/>
            <person name="Mori K."/>
        </authorList>
    </citation>
    <scope>NUCLEOTIDE SEQUENCE [LARGE SCALE GENOMIC DNA]</scope>
    <source>
        <strain evidence="3 4">TBRC 7907</strain>
    </source>
</reference>
<dbReference type="InterPro" id="IPR014729">
    <property type="entry name" value="Rossmann-like_a/b/a_fold"/>
</dbReference>
<gene>
    <name evidence="3" type="ORF">ACFFQA_27155</name>
</gene>
<dbReference type="SUPFAM" id="SSF52402">
    <property type="entry name" value="Adenine nucleotide alpha hydrolases-like"/>
    <property type="match status" value="1"/>
</dbReference>
<evidence type="ECO:0000313" key="3">
    <source>
        <dbReference type="EMBL" id="MFB9907629.1"/>
    </source>
</evidence>
<dbReference type="Gene3D" id="3.40.50.620">
    <property type="entry name" value="HUPs"/>
    <property type="match status" value="1"/>
</dbReference>
<dbReference type="EMBL" id="JBHLZU010000023">
    <property type="protein sequence ID" value="MFB9907629.1"/>
    <property type="molecule type" value="Genomic_DNA"/>
</dbReference>
<sequence length="170" mass="17714">MSQEAKPAKPIVVGIDGSEFSVQALRWAVSEAHRAGTSVSAIMAWQPYAVAPSSVPLPVLEQSVSEAEQRGLRETLAEAVERGTSGLPEVEVRAELVPGPPGMVLADASAHARLLVLGSHGRGYLVTALIGSVALACVRDSLCPVLVLPPGVTRRLGEDEQRLAAGPSTH</sequence>
<dbReference type="PANTHER" id="PTHR46553">
    <property type="entry name" value="ADENINE NUCLEOTIDE ALPHA HYDROLASES-LIKE SUPERFAMILY PROTEIN"/>
    <property type="match status" value="1"/>
</dbReference>
<dbReference type="Proteomes" id="UP001589693">
    <property type="component" value="Unassembled WGS sequence"/>
</dbReference>
<feature type="domain" description="UspA" evidence="2">
    <location>
        <begin position="9"/>
        <end position="149"/>
    </location>
</feature>
<proteinExistence type="inferred from homology"/>
<dbReference type="PRINTS" id="PR01438">
    <property type="entry name" value="UNVRSLSTRESS"/>
</dbReference>